<dbReference type="PROSITE" id="PS50222">
    <property type="entry name" value="EF_HAND_2"/>
    <property type="match status" value="1"/>
</dbReference>
<dbReference type="PANTHER" id="PTHR11216:SF174">
    <property type="entry name" value="GH06923P"/>
    <property type="match status" value="1"/>
</dbReference>
<name>A0A067QHU1_ZOONE</name>
<dbReference type="GO" id="GO:0006897">
    <property type="term" value="P:endocytosis"/>
    <property type="evidence" value="ECO:0007669"/>
    <property type="project" value="TreeGrafter"/>
</dbReference>
<gene>
    <name evidence="5" type="ORF">L798_01945</name>
</gene>
<feature type="compositionally biased region" description="Polar residues" evidence="2">
    <location>
        <begin position="153"/>
        <end position="165"/>
    </location>
</feature>
<dbReference type="STRING" id="136037.A0A067QHU1"/>
<dbReference type="SMART" id="SM00027">
    <property type="entry name" value="EH"/>
    <property type="match status" value="2"/>
</dbReference>
<feature type="region of interest" description="Disordered" evidence="2">
    <location>
        <begin position="320"/>
        <end position="581"/>
    </location>
</feature>
<dbReference type="GO" id="GO:0016197">
    <property type="term" value="P:endosomal transport"/>
    <property type="evidence" value="ECO:0007669"/>
    <property type="project" value="TreeGrafter"/>
</dbReference>
<dbReference type="SUPFAM" id="SSF47473">
    <property type="entry name" value="EF-hand"/>
    <property type="match status" value="2"/>
</dbReference>
<evidence type="ECO:0000259" key="3">
    <source>
        <dbReference type="PROSITE" id="PS50031"/>
    </source>
</evidence>
<accession>A0A067QHU1</accession>
<feature type="coiled-coil region" evidence="1">
    <location>
        <begin position="670"/>
        <end position="711"/>
    </location>
</feature>
<feature type="domain" description="EF-hand" evidence="4">
    <location>
        <begin position="275"/>
        <end position="310"/>
    </location>
</feature>
<feature type="compositionally biased region" description="Basic and acidic residues" evidence="2">
    <location>
        <begin position="420"/>
        <end position="429"/>
    </location>
</feature>
<sequence>MEEVQLTETEQRYFDDLFVCCDSDNTGKIPIYKASELFRSANLPLDVLKQITELCGGGRVSHLGRRQFYSALKLIAAFQAGLPLHPELFHSSLDVPLPRFTWTTSVGKWDPQNISRQLGSPDLIQLSDTDRTPTPQRDPVGSVPSSEGGVQVLTESPYPNGQSCSPGCRPEPKGMSPEASSTASDSPTPTNSVHERNWTHWHGLVCEEQRQLLGTEEESSDRHSSEEDVEGDGEVWNITEEQRDYYTAQFRSLQPDPTGLIAGPAARLFFEKSRLPVQELRKIWQLADVTKDGALSLDEFNTAMHLVVLRRNNIDLPDTLPPSLVPPHQDQVNVAPAEPPSIDESPPSLASPAGEPSSPPRSKEWTKFVDSPTSSVSSPGPKPVNFDFHKSAVEQDPKILHPVPLRLTPESQGLPPAEDEPCRSPRKLTEPQQIPYEQLGGEGGSPKKGTATLENNVTSSSEIRPIQRPQPKKPAAPGPGAIPPPPQPTTLSTPDEVSGATTTLSAAGQSGPTSLPVTAVATQMVPKKEPPPPPPPRPYRTHTRSSSLDLNRLGKSGSLLGAPPVVPPRISPSNTSPKKLIGQYSEGDVLSLVGDRTGFADFAQFVHEEESCVDGGQPRRHGAFEVYRKPVSTAGVPDVNVGMQDLDSPTEELQQHRHRCEGRYSEQNSLHRLQEQNSLLIRVCQELNQELADVQEERASLELQLEQFIAQVAE</sequence>
<feature type="region of interest" description="Disordered" evidence="2">
    <location>
        <begin position="111"/>
        <end position="194"/>
    </location>
</feature>
<dbReference type="PROSITE" id="PS50031">
    <property type="entry name" value="EH"/>
    <property type="match status" value="2"/>
</dbReference>
<dbReference type="InterPro" id="IPR011992">
    <property type="entry name" value="EF-hand-dom_pair"/>
</dbReference>
<dbReference type="Gene3D" id="1.10.238.10">
    <property type="entry name" value="EF-hand"/>
    <property type="match status" value="2"/>
</dbReference>
<feature type="compositionally biased region" description="Polar residues" evidence="2">
    <location>
        <begin position="452"/>
        <end position="462"/>
    </location>
</feature>
<evidence type="ECO:0000259" key="4">
    <source>
        <dbReference type="PROSITE" id="PS50222"/>
    </source>
</evidence>
<feature type="domain" description="EH" evidence="3">
    <location>
        <begin position="10"/>
        <end position="96"/>
    </location>
</feature>
<evidence type="ECO:0000313" key="6">
    <source>
        <dbReference type="Proteomes" id="UP000027135"/>
    </source>
</evidence>
<protein>
    <submittedName>
        <fullName evidence="5">RalBP1-associated Eps domain-containing protein 2</fullName>
    </submittedName>
</protein>
<feature type="domain" description="EH" evidence="3">
    <location>
        <begin position="242"/>
        <end position="331"/>
    </location>
</feature>
<evidence type="ECO:0000256" key="2">
    <source>
        <dbReference type="SAM" id="MobiDB-lite"/>
    </source>
</evidence>
<dbReference type="Proteomes" id="UP000027135">
    <property type="component" value="Unassembled WGS sequence"/>
</dbReference>
<evidence type="ECO:0000256" key="1">
    <source>
        <dbReference type="SAM" id="Coils"/>
    </source>
</evidence>
<dbReference type="Pfam" id="PF12763">
    <property type="entry name" value="EH"/>
    <property type="match status" value="1"/>
</dbReference>
<evidence type="ECO:0000313" key="5">
    <source>
        <dbReference type="EMBL" id="KDR08227.1"/>
    </source>
</evidence>
<reference evidence="5 6" key="1">
    <citation type="journal article" date="2014" name="Nat. Commun.">
        <title>Molecular traces of alternative social organization in a termite genome.</title>
        <authorList>
            <person name="Terrapon N."/>
            <person name="Li C."/>
            <person name="Robertson H.M."/>
            <person name="Ji L."/>
            <person name="Meng X."/>
            <person name="Booth W."/>
            <person name="Chen Z."/>
            <person name="Childers C.P."/>
            <person name="Glastad K.M."/>
            <person name="Gokhale K."/>
            <person name="Gowin J."/>
            <person name="Gronenberg W."/>
            <person name="Hermansen R.A."/>
            <person name="Hu H."/>
            <person name="Hunt B.G."/>
            <person name="Huylmans A.K."/>
            <person name="Khalil S.M."/>
            <person name="Mitchell R.D."/>
            <person name="Munoz-Torres M.C."/>
            <person name="Mustard J.A."/>
            <person name="Pan H."/>
            <person name="Reese J.T."/>
            <person name="Scharf M.E."/>
            <person name="Sun F."/>
            <person name="Vogel H."/>
            <person name="Xiao J."/>
            <person name="Yang W."/>
            <person name="Yang Z."/>
            <person name="Yang Z."/>
            <person name="Zhou J."/>
            <person name="Zhu J."/>
            <person name="Brent C.S."/>
            <person name="Elsik C.G."/>
            <person name="Goodisman M.A."/>
            <person name="Liberles D.A."/>
            <person name="Roe R.M."/>
            <person name="Vargo E.L."/>
            <person name="Vilcinskas A."/>
            <person name="Wang J."/>
            <person name="Bornberg-Bauer E."/>
            <person name="Korb J."/>
            <person name="Zhang G."/>
            <person name="Liebig J."/>
        </authorList>
    </citation>
    <scope>NUCLEOTIDE SEQUENCE [LARGE SCALE GENOMIC DNA]</scope>
    <source>
        <tissue evidence="5">Whole organism</tissue>
    </source>
</reference>
<feature type="compositionally biased region" description="Basic and acidic residues" evidence="2">
    <location>
        <begin position="387"/>
        <end position="399"/>
    </location>
</feature>
<keyword evidence="1" id="KW-0175">Coiled coil</keyword>
<dbReference type="GO" id="GO:0005509">
    <property type="term" value="F:calcium ion binding"/>
    <property type="evidence" value="ECO:0007669"/>
    <property type="project" value="InterPro"/>
</dbReference>
<feature type="compositionally biased region" description="Polar residues" evidence="2">
    <location>
        <begin position="489"/>
        <end position="516"/>
    </location>
</feature>
<dbReference type="InterPro" id="IPR002048">
    <property type="entry name" value="EF_hand_dom"/>
</dbReference>
<feature type="compositionally biased region" description="Pro residues" evidence="2">
    <location>
        <begin position="472"/>
        <end position="488"/>
    </location>
</feature>
<proteinExistence type="predicted"/>
<dbReference type="SMART" id="SM00054">
    <property type="entry name" value="EFh"/>
    <property type="match status" value="1"/>
</dbReference>
<dbReference type="PANTHER" id="PTHR11216">
    <property type="entry name" value="EH DOMAIN"/>
    <property type="match status" value="1"/>
</dbReference>
<dbReference type="OMA" id="VESINSX"/>
<dbReference type="CDD" id="cd00052">
    <property type="entry name" value="EH"/>
    <property type="match status" value="1"/>
</dbReference>
<dbReference type="GO" id="GO:0005737">
    <property type="term" value="C:cytoplasm"/>
    <property type="evidence" value="ECO:0007669"/>
    <property type="project" value="TreeGrafter"/>
</dbReference>
<dbReference type="EMBL" id="KK853353">
    <property type="protein sequence ID" value="KDR08227.1"/>
    <property type="molecule type" value="Genomic_DNA"/>
</dbReference>
<feature type="region of interest" description="Disordered" evidence="2">
    <location>
        <begin position="213"/>
        <end position="232"/>
    </location>
</feature>
<dbReference type="InParanoid" id="A0A067QHU1"/>
<dbReference type="AlphaFoldDB" id="A0A067QHU1"/>
<dbReference type="FunCoup" id="A0A067QHU1">
    <property type="interactions" value="659"/>
</dbReference>
<dbReference type="GO" id="GO:0005886">
    <property type="term" value="C:plasma membrane"/>
    <property type="evidence" value="ECO:0007669"/>
    <property type="project" value="TreeGrafter"/>
</dbReference>
<keyword evidence="6" id="KW-1185">Reference proteome</keyword>
<feature type="compositionally biased region" description="Low complexity" evidence="2">
    <location>
        <begin position="176"/>
        <end position="192"/>
    </location>
</feature>
<dbReference type="OrthoDB" id="10045710at2759"/>
<dbReference type="InterPro" id="IPR000261">
    <property type="entry name" value="EH_dom"/>
</dbReference>
<dbReference type="eggNOG" id="KOG1955">
    <property type="taxonomic scope" value="Eukaryota"/>
</dbReference>
<organism evidence="5 6">
    <name type="scientific">Zootermopsis nevadensis</name>
    <name type="common">Dampwood termite</name>
    <dbReference type="NCBI Taxonomy" id="136037"/>
    <lineage>
        <taxon>Eukaryota</taxon>
        <taxon>Metazoa</taxon>
        <taxon>Ecdysozoa</taxon>
        <taxon>Arthropoda</taxon>
        <taxon>Hexapoda</taxon>
        <taxon>Insecta</taxon>
        <taxon>Pterygota</taxon>
        <taxon>Neoptera</taxon>
        <taxon>Polyneoptera</taxon>
        <taxon>Dictyoptera</taxon>
        <taxon>Blattodea</taxon>
        <taxon>Blattoidea</taxon>
        <taxon>Termitoidae</taxon>
        <taxon>Termopsidae</taxon>
        <taxon>Zootermopsis</taxon>
    </lineage>
</organism>